<dbReference type="HOGENOM" id="CLU_1281481_0_0_7"/>
<reference evidence="1 2" key="2">
    <citation type="journal article" date="2010" name="Stand. Genomic Sci.">
        <title>Complete genome sequence of Desulfohalobium retbaense type strain (HR(100)).</title>
        <authorList>
            <person name="Spring S."/>
            <person name="Nolan M."/>
            <person name="Lapidus A."/>
            <person name="Glavina Del Rio T."/>
            <person name="Copeland A."/>
            <person name="Tice H."/>
            <person name="Cheng J.F."/>
            <person name="Lucas S."/>
            <person name="Land M."/>
            <person name="Chen F."/>
            <person name="Bruce D."/>
            <person name="Goodwin L."/>
            <person name="Pitluck S."/>
            <person name="Ivanova N."/>
            <person name="Mavromatis K."/>
            <person name="Mikhailova N."/>
            <person name="Pati A."/>
            <person name="Chen A."/>
            <person name="Palaniappan K."/>
            <person name="Hauser L."/>
            <person name="Chang Y.J."/>
            <person name="Jeffries C.D."/>
            <person name="Munk C."/>
            <person name="Kiss H."/>
            <person name="Chain P."/>
            <person name="Han C."/>
            <person name="Brettin T."/>
            <person name="Detter J.C."/>
            <person name="Schuler E."/>
            <person name="Goker M."/>
            <person name="Rohde M."/>
            <person name="Bristow J."/>
            <person name="Eisen J.A."/>
            <person name="Markowitz V."/>
            <person name="Hugenholtz P."/>
            <person name="Kyrpides N.C."/>
            <person name="Klenk H.P."/>
        </authorList>
    </citation>
    <scope>NUCLEOTIDE SEQUENCE [LARGE SCALE GENOMIC DNA]</scope>
    <source>
        <strain evidence="1 2">DSM 5692</strain>
    </source>
</reference>
<sequence length="215" mass="24044">MRIRKNSPYNPVPGFAYSLKPLLPPFPWTRNQISRARHRTAASLTAARDNRLGASCPAARSYKSSARHAPSTRKTMCGKTVPGLFIVGACGARPSGRPQIGIDIGLSGIWYRRSPNRDCQIALLWNARRRKRKTVNRKTMYGKAVPGLSIVGACGARPSGRPQIRTEIDLSSIWYRRFTGSDRRTPPPAPKEKHALTIPILDLRTPILPRKWSPW</sequence>
<dbReference type="EMBL" id="CP001734">
    <property type="protein sequence ID" value="ACV68811.1"/>
    <property type="molecule type" value="Genomic_DNA"/>
</dbReference>
<evidence type="ECO:0000313" key="1">
    <source>
        <dbReference type="EMBL" id="ACV68811.1"/>
    </source>
</evidence>
<accession>C8X314</accession>
<gene>
    <name evidence="1" type="ordered locus">Dret_1525</name>
</gene>
<dbReference type="KEGG" id="drt:Dret_1525"/>
<protein>
    <submittedName>
        <fullName evidence="1">Uncharacterized protein</fullName>
    </submittedName>
</protein>
<evidence type="ECO:0000313" key="2">
    <source>
        <dbReference type="Proteomes" id="UP000001052"/>
    </source>
</evidence>
<dbReference type="AlphaFoldDB" id="C8X314"/>
<name>C8X314_DESRD</name>
<keyword evidence="2" id="KW-1185">Reference proteome</keyword>
<dbReference type="Proteomes" id="UP000001052">
    <property type="component" value="Chromosome"/>
</dbReference>
<proteinExistence type="predicted"/>
<organism evidence="1 2">
    <name type="scientific">Desulfohalobium retbaense (strain ATCC 49708 / DSM 5692 / JCM 16813 / HR100)</name>
    <dbReference type="NCBI Taxonomy" id="485915"/>
    <lineage>
        <taxon>Bacteria</taxon>
        <taxon>Pseudomonadati</taxon>
        <taxon>Thermodesulfobacteriota</taxon>
        <taxon>Desulfovibrionia</taxon>
        <taxon>Desulfovibrionales</taxon>
        <taxon>Desulfohalobiaceae</taxon>
        <taxon>Desulfohalobium</taxon>
    </lineage>
</organism>
<reference evidence="2" key="1">
    <citation type="submission" date="2009-09" db="EMBL/GenBank/DDBJ databases">
        <title>The complete chromosome of Desulfohalobium retbaense DSM 5692.</title>
        <authorList>
            <consortium name="US DOE Joint Genome Institute (JGI-PGF)"/>
            <person name="Lucas S."/>
            <person name="Copeland A."/>
            <person name="Lapidus A."/>
            <person name="Glavina del Rio T."/>
            <person name="Dalin E."/>
            <person name="Tice H."/>
            <person name="Bruce D."/>
            <person name="Goodwin L."/>
            <person name="Pitluck S."/>
            <person name="Kyrpides N."/>
            <person name="Mavromatis K."/>
            <person name="Ivanova N."/>
            <person name="Mikhailova N."/>
            <person name="Munk A.C."/>
            <person name="Brettin T."/>
            <person name="Detter J.C."/>
            <person name="Han C."/>
            <person name="Tapia R."/>
            <person name="Larimer F."/>
            <person name="Land M."/>
            <person name="Hauser L."/>
            <person name="Markowitz V."/>
            <person name="Cheng J.-F."/>
            <person name="Hugenholtz P."/>
            <person name="Woyke T."/>
            <person name="Wu D."/>
            <person name="Spring S."/>
            <person name="Klenk H.-P."/>
            <person name="Eisen J.A."/>
        </authorList>
    </citation>
    <scope>NUCLEOTIDE SEQUENCE [LARGE SCALE GENOMIC DNA]</scope>
    <source>
        <strain evidence="2">DSM 5692</strain>
    </source>
</reference>